<dbReference type="eggNOG" id="COG3266">
    <property type="taxonomic scope" value="Bacteria"/>
</dbReference>
<dbReference type="AlphaFoldDB" id="A0A1I4RCM3"/>
<dbReference type="GO" id="GO:0120147">
    <property type="term" value="F:formylglycine-generating oxidase activity"/>
    <property type="evidence" value="ECO:0007669"/>
    <property type="project" value="TreeGrafter"/>
</dbReference>
<dbReference type="Proteomes" id="UP000182961">
    <property type="component" value="Unassembled WGS sequence"/>
</dbReference>
<dbReference type="EMBL" id="FOUT01000001">
    <property type="protein sequence ID" value="SFM49643.1"/>
    <property type="molecule type" value="Genomic_DNA"/>
</dbReference>
<feature type="chain" id="PRO_5010198618" evidence="2">
    <location>
        <begin position="22"/>
        <end position="922"/>
    </location>
</feature>
<feature type="domain" description="Sulfatase-modifying factor enzyme-like" evidence="3">
    <location>
        <begin position="673"/>
        <end position="921"/>
    </location>
</feature>
<dbReference type="PANTHER" id="PTHR23150:SF19">
    <property type="entry name" value="FORMYLGLYCINE-GENERATING ENZYME"/>
    <property type="match status" value="1"/>
</dbReference>
<feature type="compositionally biased region" description="Low complexity" evidence="1">
    <location>
        <begin position="868"/>
        <end position="881"/>
    </location>
</feature>
<dbReference type="InterPro" id="IPR005532">
    <property type="entry name" value="SUMF_dom"/>
</dbReference>
<dbReference type="InterPro" id="IPR036116">
    <property type="entry name" value="FN3_sf"/>
</dbReference>
<dbReference type="InterPro" id="IPR055575">
    <property type="entry name" value="DUF7151"/>
</dbReference>
<dbReference type="Pfam" id="PF23657">
    <property type="entry name" value="DUF7151"/>
    <property type="match status" value="1"/>
</dbReference>
<feature type="domain" description="DUF7151" evidence="4">
    <location>
        <begin position="326"/>
        <end position="373"/>
    </location>
</feature>
<dbReference type="InterPro" id="IPR042095">
    <property type="entry name" value="SUMF_sf"/>
</dbReference>
<dbReference type="eggNOG" id="COG5295">
    <property type="taxonomic scope" value="Bacteria"/>
</dbReference>
<keyword evidence="6" id="KW-1185">Reference proteome</keyword>
<dbReference type="InterPro" id="IPR018247">
    <property type="entry name" value="EF_Hand_1_Ca_BS"/>
</dbReference>
<evidence type="ECO:0000256" key="2">
    <source>
        <dbReference type="SAM" id="SignalP"/>
    </source>
</evidence>
<keyword evidence="2" id="KW-0732">Signal</keyword>
<organism evidence="5 6">
    <name type="scientific">Flavobacterium succinicans</name>
    <dbReference type="NCBI Taxonomy" id="29536"/>
    <lineage>
        <taxon>Bacteria</taxon>
        <taxon>Pseudomonadati</taxon>
        <taxon>Bacteroidota</taxon>
        <taxon>Flavobacteriia</taxon>
        <taxon>Flavobacteriales</taxon>
        <taxon>Flavobacteriaceae</taxon>
        <taxon>Flavobacterium</taxon>
    </lineage>
</organism>
<evidence type="ECO:0000313" key="5">
    <source>
        <dbReference type="EMBL" id="SFM49643.1"/>
    </source>
</evidence>
<dbReference type="Pfam" id="PF01391">
    <property type="entry name" value="Collagen"/>
    <property type="match status" value="2"/>
</dbReference>
<evidence type="ECO:0000259" key="4">
    <source>
        <dbReference type="Pfam" id="PF23657"/>
    </source>
</evidence>
<feature type="signal peptide" evidence="2">
    <location>
        <begin position="1"/>
        <end position="21"/>
    </location>
</feature>
<name>A0A1I4RCM3_9FLAO</name>
<dbReference type="SUPFAM" id="SSF49265">
    <property type="entry name" value="Fibronectin type III"/>
    <property type="match status" value="1"/>
</dbReference>
<evidence type="ECO:0000256" key="1">
    <source>
        <dbReference type="SAM" id="MobiDB-lite"/>
    </source>
</evidence>
<dbReference type="RefSeq" id="WP_081764645.1">
    <property type="nucleotide sequence ID" value="NZ_FOUT01000001.1"/>
</dbReference>
<dbReference type="Gene3D" id="3.90.1580.10">
    <property type="entry name" value="paralog of FGE (formylglycine-generating enzyme)"/>
    <property type="match status" value="1"/>
</dbReference>
<dbReference type="Pfam" id="PF03781">
    <property type="entry name" value="FGE-sulfatase"/>
    <property type="match status" value="1"/>
</dbReference>
<evidence type="ECO:0000313" key="6">
    <source>
        <dbReference type="Proteomes" id="UP000182961"/>
    </source>
</evidence>
<gene>
    <name evidence="5" type="ORF">SAMN05444143_101290</name>
</gene>
<feature type="region of interest" description="Disordered" evidence="1">
    <location>
        <begin position="240"/>
        <end position="323"/>
    </location>
</feature>
<dbReference type="InterPro" id="IPR016187">
    <property type="entry name" value="CTDL_fold"/>
</dbReference>
<dbReference type="eggNOG" id="COG1262">
    <property type="taxonomic scope" value="Bacteria"/>
</dbReference>
<reference evidence="6" key="1">
    <citation type="submission" date="2016-10" db="EMBL/GenBank/DDBJ databases">
        <authorList>
            <person name="Varghese N."/>
            <person name="Submissions S."/>
        </authorList>
    </citation>
    <scope>NUCLEOTIDE SEQUENCE [LARGE SCALE GENOMIC DNA]</scope>
    <source>
        <strain evidence="6">DSM 4002</strain>
    </source>
</reference>
<dbReference type="SUPFAM" id="SSF56436">
    <property type="entry name" value="C-type lectin-like"/>
    <property type="match status" value="1"/>
</dbReference>
<protein>
    <submittedName>
        <fullName evidence="5">Formylglycine-generating enzyme, required for sulfatase activity, contains SUMF1/FGE domain</fullName>
    </submittedName>
</protein>
<dbReference type="eggNOG" id="COG3656">
    <property type="taxonomic scope" value="Bacteria"/>
</dbReference>
<dbReference type="PANTHER" id="PTHR23150">
    <property type="entry name" value="SULFATASE MODIFYING FACTOR 1, 2"/>
    <property type="match status" value="1"/>
</dbReference>
<evidence type="ECO:0000259" key="3">
    <source>
        <dbReference type="Pfam" id="PF03781"/>
    </source>
</evidence>
<feature type="compositionally biased region" description="Low complexity" evidence="1">
    <location>
        <begin position="296"/>
        <end position="308"/>
    </location>
</feature>
<proteinExistence type="predicted"/>
<sequence>MKRIFTLFVVLFMAAGAFAQAPEKMSYQAVVRNGSNNLVTSSAVGMQISIVQGSANGTAVYVETQTPTTNANGLVSFEIGTGTTSDNFSLIDWANGPYFIKTETDPAGGTNYSIMGTSQLLSVPFAMYAKTSGSATPGPQGPAGANGVDGAIGATGPQGPQGIQGLKGDTGLTGAQGIQGLKGDKGDTGLTGAQGIQGIQGDKGGTGLTGATGPQGPQGIQGLKGDTGLTGAQGIQGLKGDKGDTGLTGAQGIQGSKGDKGDTGLTGAQGIQGLKGDTGLTGAQGPEGIQGDKGDTGLTGAQGIQGIQGDKGDQGDTGTNGTNGQNSLVKTTAESAGINCTSGGVKLEYGLDLNENNTLDASEINGALTKYICNGIEGQGGVTTAGTNVTITGAGTTPNPYIVNTNIPDLANILTVNNSASNTKITNLLDPTNPQDAATKAYIDALVSQLQTQIAALETLSKNLLPNITTTSATGISTKIAATGGNVTNDGGETVTTRGVVYSITPNPTIALSTKTTDGAGTGAFISNITGLTANTTYYVRAYATNSFGTAYGSEISFTTSAISLPTLTTTTATTIATKTATTGGNVTNDGGATLTARGVVYSTTTNPTIALSAKTIDGASTGTFVSSLTGLIANNTYYVRAYATNSAGTSYGNEVSFKTTTTITAALGITTSAIPAGTFSMGSPAAEPNRVSDEVQHNVTLAAFSMSTKEITYAQFVKFLNDTNVELSTSATGPYGYKQLCGITGLTYSGGNWAPTGNPNAPIINVTWYGAAYFAIYAGGRLPTEAEWEYAARATTITAFNTGACLSNSQANYNWSSPQTGCTNTSTNDPGTRQSVGTYAPNAWGLYDMHGNVSEWCSDWYAATSTAPATNPTGPGTGTSRVIRGGNWSGGADSCRSARRGRVNPDEIDSFNEAIGFRVVF</sequence>
<dbReference type="PROSITE" id="PS00018">
    <property type="entry name" value="EF_HAND_1"/>
    <property type="match status" value="1"/>
</dbReference>
<feature type="region of interest" description="Disordered" evidence="1">
    <location>
        <begin position="868"/>
        <end position="901"/>
    </location>
</feature>
<dbReference type="InterPro" id="IPR051043">
    <property type="entry name" value="Sulfatase_Mod_Factor_Kinase"/>
</dbReference>
<dbReference type="InterPro" id="IPR008160">
    <property type="entry name" value="Collagen"/>
</dbReference>
<feature type="region of interest" description="Disordered" evidence="1">
    <location>
        <begin position="133"/>
        <end position="166"/>
    </location>
</feature>
<accession>A0A1I4RCM3</accession>